<keyword evidence="4" id="KW-1185">Reference proteome</keyword>
<feature type="transmembrane region" description="Helical" evidence="1">
    <location>
        <begin position="128"/>
        <end position="153"/>
    </location>
</feature>
<dbReference type="Proteomes" id="UP000633619">
    <property type="component" value="Unassembled WGS sequence"/>
</dbReference>
<evidence type="ECO:0000259" key="2">
    <source>
        <dbReference type="Pfam" id="PF07670"/>
    </source>
</evidence>
<gene>
    <name evidence="3" type="ORF">I8U20_08295</name>
</gene>
<feature type="transmembrane region" description="Helical" evidence="1">
    <location>
        <begin position="6"/>
        <end position="25"/>
    </location>
</feature>
<evidence type="ECO:0000256" key="1">
    <source>
        <dbReference type="SAM" id="Phobius"/>
    </source>
</evidence>
<reference evidence="3 4" key="1">
    <citation type="submission" date="2020-12" db="EMBL/GenBank/DDBJ databases">
        <title>WGS of Thermoactinomyces spp.</title>
        <authorList>
            <person name="Cheng K."/>
        </authorList>
    </citation>
    <scope>NUCLEOTIDE SEQUENCE [LARGE SCALE GENOMIC DNA]</scope>
    <source>
        <strain evidence="4">CICC 10671\DSM 43846</strain>
    </source>
</reference>
<accession>A0A8I1ADX0</accession>
<proteinExistence type="predicted"/>
<organism evidence="3 4">
    <name type="scientific">Thermoactinomyces intermedius</name>
    <dbReference type="NCBI Taxonomy" id="2024"/>
    <lineage>
        <taxon>Bacteria</taxon>
        <taxon>Bacillati</taxon>
        <taxon>Bacillota</taxon>
        <taxon>Bacilli</taxon>
        <taxon>Bacillales</taxon>
        <taxon>Thermoactinomycetaceae</taxon>
        <taxon>Thermoactinomyces</taxon>
    </lineage>
</organism>
<dbReference type="EMBL" id="JAECVW010000004">
    <property type="protein sequence ID" value="MBH8595330.1"/>
    <property type="molecule type" value="Genomic_DNA"/>
</dbReference>
<protein>
    <submittedName>
        <fullName evidence="3">Nucleoside recognition protein</fullName>
    </submittedName>
</protein>
<dbReference type="RefSeq" id="WP_181732031.1">
    <property type="nucleotide sequence ID" value="NZ_JACEIR010000005.1"/>
</dbReference>
<feature type="transmembrane region" description="Helical" evidence="1">
    <location>
        <begin position="37"/>
        <end position="58"/>
    </location>
</feature>
<name>A0A8I1ADX0_THEIN</name>
<evidence type="ECO:0000313" key="4">
    <source>
        <dbReference type="Proteomes" id="UP000633619"/>
    </source>
</evidence>
<feature type="domain" description="Nucleoside transporter/FeoB GTPase Gate" evidence="2">
    <location>
        <begin position="42"/>
        <end position="152"/>
    </location>
</feature>
<keyword evidence="1" id="KW-0472">Membrane</keyword>
<dbReference type="InterPro" id="IPR011642">
    <property type="entry name" value="Gate_dom"/>
</dbReference>
<keyword evidence="1" id="KW-1133">Transmembrane helix</keyword>
<feature type="transmembrane region" description="Helical" evidence="1">
    <location>
        <begin position="165"/>
        <end position="183"/>
    </location>
</feature>
<evidence type="ECO:0000313" key="3">
    <source>
        <dbReference type="EMBL" id="MBH8595330.1"/>
    </source>
</evidence>
<sequence length="200" mass="21807">MIHYIWIFMILSGVVAAALQGKLELVTKAALHGAEEGVSVCLGLISIMVFWLGMMRIARDAGLLEKLAKILRPVARFLFPSVPHDHPAMGYILSNMSANLFGLGNAATPMGLKAMEELQKLNPDRKTATPAMCTLLALNTSGLTLLPTTIIGIRLKHGSVNPTEIIGPTLLATLIATSVAILLDRYYRKRTFDENGRRKK</sequence>
<keyword evidence="1" id="KW-0812">Transmembrane</keyword>
<dbReference type="Pfam" id="PF07670">
    <property type="entry name" value="Gate"/>
    <property type="match status" value="1"/>
</dbReference>
<comment type="caution">
    <text evidence="3">The sequence shown here is derived from an EMBL/GenBank/DDBJ whole genome shotgun (WGS) entry which is preliminary data.</text>
</comment>
<dbReference type="AlphaFoldDB" id="A0A8I1ADX0"/>